<feature type="region of interest" description="Disordered" evidence="6">
    <location>
        <begin position="1"/>
        <end position="21"/>
    </location>
</feature>
<dbReference type="PANTHER" id="PTHR15893:SF0">
    <property type="entry name" value="LARGE RIBOSOMAL SUBUNIT PROTEIN BL27M"/>
    <property type="match status" value="1"/>
</dbReference>
<accession>A0A1G8JN18</accession>
<protein>
    <recommendedName>
        <fullName evidence="4 5">Large ribosomal subunit protein bL27</fullName>
    </recommendedName>
</protein>
<dbReference type="AlphaFoldDB" id="A0A1G8JN18"/>
<dbReference type="Gene3D" id="2.40.50.100">
    <property type="match status" value="1"/>
</dbReference>
<dbReference type="PRINTS" id="PR00063">
    <property type="entry name" value="RIBOSOMALL27"/>
</dbReference>
<evidence type="ECO:0000256" key="3">
    <source>
        <dbReference type="ARBA" id="ARBA00023274"/>
    </source>
</evidence>
<evidence type="ECO:0000256" key="2">
    <source>
        <dbReference type="ARBA" id="ARBA00022980"/>
    </source>
</evidence>
<dbReference type="PROSITE" id="PS00831">
    <property type="entry name" value="RIBOSOMAL_L27"/>
    <property type="match status" value="1"/>
</dbReference>
<evidence type="ECO:0000256" key="4">
    <source>
        <dbReference type="ARBA" id="ARBA00035175"/>
    </source>
</evidence>
<dbReference type="GO" id="GO:0022625">
    <property type="term" value="C:cytosolic large ribosomal subunit"/>
    <property type="evidence" value="ECO:0007669"/>
    <property type="project" value="TreeGrafter"/>
</dbReference>
<dbReference type="GO" id="GO:0006412">
    <property type="term" value="P:translation"/>
    <property type="evidence" value="ECO:0007669"/>
    <property type="project" value="UniProtKB-UniRule"/>
</dbReference>
<dbReference type="OrthoDB" id="9803474at2"/>
<dbReference type="HAMAP" id="MF_00539">
    <property type="entry name" value="Ribosomal_bL27"/>
    <property type="match status" value="1"/>
</dbReference>
<dbReference type="RefSeq" id="WP_093175180.1">
    <property type="nucleotide sequence ID" value="NZ_FNCN01000044.1"/>
</dbReference>
<gene>
    <name evidence="5" type="primary">rpmA</name>
    <name evidence="7" type="ORF">SAMN05421505_14417</name>
</gene>
<dbReference type="GO" id="GO:0003735">
    <property type="term" value="F:structural constituent of ribosome"/>
    <property type="evidence" value="ECO:0007669"/>
    <property type="project" value="InterPro"/>
</dbReference>
<dbReference type="InterPro" id="IPR001684">
    <property type="entry name" value="Ribosomal_bL27"/>
</dbReference>
<dbReference type="PANTHER" id="PTHR15893">
    <property type="entry name" value="RIBOSOMAL PROTEIN L27"/>
    <property type="match status" value="1"/>
</dbReference>
<comment type="similarity">
    <text evidence="1 5">Belongs to the bacterial ribosomal protein bL27 family.</text>
</comment>
<sequence length="89" mass="9491">MAHKKGASSTRNGRDSNAQRLGVKRFGGQLVKAGEIIVRQRGTHFHPGDNVGRGGDDTLFALAAGHVEFGRKRGRRAVSIVPVAETVSN</sequence>
<dbReference type="EMBL" id="FNCN01000044">
    <property type="protein sequence ID" value="SDI32463.1"/>
    <property type="molecule type" value="Genomic_DNA"/>
</dbReference>
<keyword evidence="8" id="KW-1185">Reference proteome</keyword>
<proteinExistence type="inferred from homology"/>
<keyword evidence="3 5" id="KW-0687">Ribonucleoprotein</keyword>
<organism evidence="7 8">
    <name type="scientific">Sinosporangium album</name>
    <dbReference type="NCBI Taxonomy" id="504805"/>
    <lineage>
        <taxon>Bacteria</taxon>
        <taxon>Bacillati</taxon>
        <taxon>Actinomycetota</taxon>
        <taxon>Actinomycetes</taxon>
        <taxon>Streptosporangiales</taxon>
        <taxon>Streptosporangiaceae</taxon>
        <taxon>Sinosporangium</taxon>
    </lineage>
</organism>
<feature type="compositionally biased region" description="Polar residues" evidence="6">
    <location>
        <begin position="7"/>
        <end position="19"/>
    </location>
</feature>
<dbReference type="FunFam" id="2.40.50.100:FF:000020">
    <property type="entry name" value="50S ribosomal protein L27"/>
    <property type="match status" value="1"/>
</dbReference>
<evidence type="ECO:0000313" key="7">
    <source>
        <dbReference type="EMBL" id="SDI32463.1"/>
    </source>
</evidence>
<evidence type="ECO:0000313" key="8">
    <source>
        <dbReference type="Proteomes" id="UP000198923"/>
    </source>
</evidence>
<dbReference type="Pfam" id="PF01016">
    <property type="entry name" value="Ribosomal_L27"/>
    <property type="match status" value="1"/>
</dbReference>
<keyword evidence="2 5" id="KW-0689">Ribosomal protein</keyword>
<name>A0A1G8JN18_9ACTN</name>
<dbReference type="SUPFAM" id="SSF110324">
    <property type="entry name" value="Ribosomal L27 protein-like"/>
    <property type="match status" value="1"/>
</dbReference>
<evidence type="ECO:0000256" key="1">
    <source>
        <dbReference type="ARBA" id="ARBA00010797"/>
    </source>
</evidence>
<dbReference type="Proteomes" id="UP000198923">
    <property type="component" value="Unassembled WGS sequence"/>
</dbReference>
<evidence type="ECO:0000256" key="6">
    <source>
        <dbReference type="SAM" id="MobiDB-lite"/>
    </source>
</evidence>
<evidence type="ECO:0000256" key="5">
    <source>
        <dbReference type="HAMAP-Rule" id="MF_00539"/>
    </source>
</evidence>
<dbReference type="STRING" id="504805.SAMN05421505_14417"/>
<dbReference type="InterPro" id="IPR018261">
    <property type="entry name" value="Ribosomal_bL27_CS"/>
</dbReference>
<reference evidence="7 8" key="1">
    <citation type="submission" date="2016-10" db="EMBL/GenBank/DDBJ databases">
        <authorList>
            <person name="de Groot N.N."/>
        </authorList>
    </citation>
    <scope>NUCLEOTIDE SEQUENCE [LARGE SCALE GENOMIC DNA]</scope>
    <source>
        <strain evidence="7 8">CPCC 201354</strain>
    </source>
</reference>
<dbReference type="NCBIfam" id="TIGR00062">
    <property type="entry name" value="L27"/>
    <property type="match status" value="1"/>
</dbReference>